<dbReference type="EMBL" id="VSSQ01083602">
    <property type="protein sequence ID" value="MPN31880.1"/>
    <property type="molecule type" value="Genomic_DNA"/>
</dbReference>
<organism evidence="1">
    <name type="scientific">bioreactor metagenome</name>
    <dbReference type="NCBI Taxonomy" id="1076179"/>
    <lineage>
        <taxon>unclassified sequences</taxon>
        <taxon>metagenomes</taxon>
        <taxon>ecological metagenomes</taxon>
    </lineage>
</organism>
<name>A0A645GZP5_9ZZZZ</name>
<dbReference type="AlphaFoldDB" id="A0A645GZP5"/>
<sequence length="157" mass="18046">MTTNRFAAGLVGFALGAFKLLLERRALLIKPHQFDLMRTERFKERVALRTLSGKRSLHIKYILLRGDAARFKRATKLPDRFELGVDVSDVVKELLTLLVDLVKLRRGVLGVFFEYVYLFLLARERNVALVNKLVRLGKLCLKLGGVFIKRHVLIAQR</sequence>
<proteinExistence type="predicted"/>
<protein>
    <submittedName>
        <fullName evidence="1">Uncharacterized protein</fullName>
    </submittedName>
</protein>
<accession>A0A645GZP5</accession>
<comment type="caution">
    <text evidence="1">The sequence shown here is derived from an EMBL/GenBank/DDBJ whole genome shotgun (WGS) entry which is preliminary data.</text>
</comment>
<reference evidence="1" key="1">
    <citation type="submission" date="2019-08" db="EMBL/GenBank/DDBJ databases">
        <authorList>
            <person name="Kucharzyk K."/>
            <person name="Murdoch R.W."/>
            <person name="Higgins S."/>
            <person name="Loffler F."/>
        </authorList>
    </citation>
    <scope>NUCLEOTIDE SEQUENCE</scope>
</reference>
<evidence type="ECO:0000313" key="1">
    <source>
        <dbReference type="EMBL" id="MPN31880.1"/>
    </source>
</evidence>
<gene>
    <name evidence="1" type="ORF">SDC9_179355</name>
</gene>